<keyword evidence="1" id="KW-0472">Membrane</keyword>
<proteinExistence type="predicted"/>
<evidence type="ECO:0000313" key="2">
    <source>
        <dbReference type="EMBL" id="EST10564.1"/>
    </source>
</evidence>
<evidence type="ECO:0000313" key="3">
    <source>
        <dbReference type="Proteomes" id="UP000018296"/>
    </source>
</evidence>
<feature type="transmembrane region" description="Helical" evidence="1">
    <location>
        <begin position="30"/>
        <end position="50"/>
    </location>
</feature>
<dbReference type="PATRIC" id="fig|1395513.3.peg.3342"/>
<name>V6J1C4_9BACL</name>
<organism evidence="2 3">
    <name type="scientific">Sporolactobacillus laevolacticus DSM 442</name>
    <dbReference type="NCBI Taxonomy" id="1395513"/>
    <lineage>
        <taxon>Bacteria</taxon>
        <taxon>Bacillati</taxon>
        <taxon>Bacillota</taxon>
        <taxon>Bacilli</taxon>
        <taxon>Bacillales</taxon>
        <taxon>Sporolactobacillaceae</taxon>
        <taxon>Sporolactobacillus</taxon>
    </lineage>
</organism>
<dbReference type="STRING" id="1395513.P343_16485"/>
<comment type="caution">
    <text evidence="2">The sequence shown here is derived from an EMBL/GenBank/DDBJ whole genome shotgun (WGS) entry which is preliminary data.</text>
</comment>
<dbReference type="EMBL" id="AWTC01000021">
    <property type="protein sequence ID" value="EST10564.1"/>
    <property type="molecule type" value="Genomic_DNA"/>
</dbReference>
<gene>
    <name evidence="2" type="ORF">P343_16485</name>
</gene>
<keyword evidence="1" id="KW-1133">Transmembrane helix</keyword>
<evidence type="ECO:0000256" key="1">
    <source>
        <dbReference type="SAM" id="Phobius"/>
    </source>
</evidence>
<keyword evidence="1" id="KW-0812">Transmembrane</keyword>
<accession>V6J1C4</accession>
<feature type="transmembrane region" description="Helical" evidence="1">
    <location>
        <begin position="71"/>
        <end position="90"/>
    </location>
</feature>
<protein>
    <submittedName>
        <fullName evidence="2">Uncharacterized protein</fullName>
    </submittedName>
</protein>
<sequence length="91" mass="10222">MLRVVLIVFILNAVLTYVISVVYHLLGIPISLIGSTLVFVATLIVAFMLYRNKFQFHGFYRGKSLVKLSEKTTRVLIIIVAALLIVAPFLK</sequence>
<keyword evidence="3" id="KW-1185">Reference proteome</keyword>
<dbReference type="Proteomes" id="UP000018296">
    <property type="component" value="Unassembled WGS sequence"/>
</dbReference>
<dbReference type="AlphaFoldDB" id="V6J1C4"/>
<reference evidence="2 3" key="1">
    <citation type="journal article" date="2013" name="Genome Announc.">
        <title>Genome Sequence of Sporolactobacillus laevolacticus DSM442, an Efficient Polymer-Grade D-Lactate Producer from Agricultural Waste Cottonseed as a Nitrogen Source.</title>
        <authorList>
            <person name="Wang H."/>
            <person name="Wang L."/>
            <person name="Ju J."/>
            <person name="Yu B."/>
            <person name="Ma Y."/>
        </authorList>
    </citation>
    <scope>NUCLEOTIDE SEQUENCE [LARGE SCALE GENOMIC DNA]</scope>
    <source>
        <strain evidence="2 3">DSM 442</strain>
    </source>
</reference>